<sequence length="79" mass="8029">MGKGEGSYGVVLQQDGILVSRGGGEKEGGRRLDHRSKAQPQSAVPIDIANPEPPRAALSSLSSYPLAPSPPSLAPGLGP</sequence>
<dbReference type="Proteomes" id="UP000784294">
    <property type="component" value="Unassembled WGS sequence"/>
</dbReference>
<gene>
    <name evidence="2" type="ORF">PXEA_LOCUS27546</name>
</gene>
<protein>
    <submittedName>
        <fullName evidence="2">Uncharacterized protein</fullName>
    </submittedName>
</protein>
<evidence type="ECO:0000313" key="3">
    <source>
        <dbReference type="Proteomes" id="UP000784294"/>
    </source>
</evidence>
<organism evidence="2 3">
    <name type="scientific">Protopolystoma xenopodis</name>
    <dbReference type="NCBI Taxonomy" id="117903"/>
    <lineage>
        <taxon>Eukaryota</taxon>
        <taxon>Metazoa</taxon>
        <taxon>Spiralia</taxon>
        <taxon>Lophotrochozoa</taxon>
        <taxon>Platyhelminthes</taxon>
        <taxon>Monogenea</taxon>
        <taxon>Polyopisthocotylea</taxon>
        <taxon>Polystomatidea</taxon>
        <taxon>Polystomatidae</taxon>
        <taxon>Protopolystoma</taxon>
    </lineage>
</organism>
<feature type="compositionally biased region" description="Low complexity" evidence="1">
    <location>
        <begin position="55"/>
        <end position="66"/>
    </location>
</feature>
<accession>A0A3S5B5D9</accession>
<name>A0A3S5B5D9_9PLAT</name>
<comment type="caution">
    <text evidence="2">The sequence shown here is derived from an EMBL/GenBank/DDBJ whole genome shotgun (WGS) entry which is preliminary data.</text>
</comment>
<evidence type="ECO:0000256" key="1">
    <source>
        <dbReference type="SAM" id="MobiDB-lite"/>
    </source>
</evidence>
<dbReference type="AlphaFoldDB" id="A0A3S5B5D9"/>
<evidence type="ECO:0000313" key="2">
    <source>
        <dbReference type="EMBL" id="VEL34106.1"/>
    </source>
</evidence>
<feature type="region of interest" description="Disordered" evidence="1">
    <location>
        <begin position="1"/>
        <end position="79"/>
    </location>
</feature>
<reference evidence="2" key="1">
    <citation type="submission" date="2018-11" db="EMBL/GenBank/DDBJ databases">
        <authorList>
            <consortium name="Pathogen Informatics"/>
        </authorList>
    </citation>
    <scope>NUCLEOTIDE SEQUENCE</scope>
</reference>
<proteinExistence type="predicted"/>
<keyword evidence="3" id="KW-1185">Reference proteome</keyword>
<feature type="compositionally biased region" description="Pro residues" evidence="1">
    <location>
        <begin position="67"/>
        <end position="79"/>
    </location>
</feature>
<dbReference type="EMBL" id="CAAALY010246996">
    <property type="protein sequence ID" value="VEL34106.1"/>
    <property type="molecule type" value="Genomic_DNA"/>
</dbReference>